<dbReference type="PROSITE" id="PS51093">
    <property type="entry name" value="PTS_EIIA_TYPE_1"/>
    <property type="match status" value="1"/>
</dbReference>
<keyword evidence="9" id="KW-1185">Reference proteome</keyword>
<dbReference type="PANTHER" id="PTHR45008:SF1">
    <property type="entry name" value="PTS SYSTEM GLUCOSE-SPECIFIC EIIA COMPONENT"/>
    <property type="match status" value="1"/>
</dbReference>
<keyword evidence="4" id="KW-0808">Transferase</keyword>
<keyword evidence="3" id="KW-0762">Sugar transport</keyword>
<dbReference type="STRING" id="269670.SAMN02982927_02611"/>
<dbReference type="GO" id="GO:0009401">
    <property type="term" value="P:phosphoenolpyruvate-dependent sugar phosphotransferase system"/>
    <property type="evidence" value="ECO:0007669"/>
    <property type="project" value="UniProtKB-KW"/>
</dbReference>
<dbReference type="PANTHER" id="PTHR45008">
    <property type="entry name" value="PTS SYSTEM GLUCOSE-SPECIFIC EIIA COMPONENT"/>
    <property type="match status" value="1"/>
</dbReference>
<dbReference type="NCBIfam" id="TIGR00830">
    <property type="entry name" value="PTBA"/>
    <property type="match status" value="1"/>
</dbReference>
<dbReference type="PROSITE" id="PS00371">
    <property type="entry name" value="PTS_EIIA_TYPE_1_HIS"/>
    <property type="match status" value="1"/>
</dbReference>
<accession>A0A1I2U8Y1</accession>
<feature type="domain" description="PTS EIIA type-1" evidence="7">
    <location>
        <begin position="32"/>
        <end position="100"/>
    </location>
</feature>
<dbReference type="EMBL" id="FOOY01000019">
    <property type="protein sequence ID" value="SFG73624.1"/>
    <property type="molecule type" value="Genomic_DNA"/>
</dbReference>
<evidence type="ECO:0000256" key="6">
    <source>
        <dbReference type="ARBA" id="ARBA00022777"/>
    </source>
</evidence>
<dbReference type="AlphaFoldDB" id="A0A1I2U8Y1"/>
<comment type="subcellular location">
    <subcellularLocation>
        <location evidence="1">Cytoplasm</location>
    </subcellularLocation>
</comment>
<proteinExistence type="predicted"/>
<dbReference type="InterPro" id="IPR050890">
    <property type="entry name" value="PTS_EIIA_component"/>
</dbReference>
<keyword evidence="6" id="KW-0418">Kinase</keyword>
<evidence type="ECO:0000256" key="5">
    <source>
        <dbReference type="ARBA" id="ARBA00022683"/>
    </source>
</evidence>
<dbReference type="InterPro" id="IPR011055">
    <property type="entry name" value="Dup_hybrid_motif"/>
</dbReference>
<gene>
    <name evidence="8" type="ORF">SAMN02982927_02611</name>
</gene>
<dbReference type="GO" id="GO:0005737">
    <property type="term" value="C:cytoplasm"/>
    <property type="evidence" value="ECO:0007669"/>
    <property type="project" value="UniProtKB-SubCell"/>
</dbReference>
<organism evidence="8 9">
    <name type="scientific">Sporolactobacillus nakayamae</name>
    <dbReference type="NCBI Taxonomy" id="269670"/>
    <lineage>
        <taxon>Bacteria</taxon>
        <taxon>Bacillati</taxon>
        <taxon>Bacillota</taxon>
        <taxon>Bacilli</taxon>
        <taxon>Bacillales</taxon>
        <taxon>Sporolactobacillaceae</taxon>
        <taxon>Sporolactobacillus</taxon>
    </lineage>
</organism>
<evidence type="ECO:0000259" key="7">
    <source>
        <dbReference type="PROSITE" id="PS51093"/>
    </source>
</evidence>
<dbReference type="InterPro" id="IPR001127">
    <property type="entry name" value="PTS_EIIA_1_perm"/>
</dbReference>
<sequence length="100" mass="10542">MFKFLGKNKQMAPVTVYAPITGNLIELAQVNDPVFSGKMMGDGFAIIPADSALYSPVHGIVSMIAVTKHAIGIQTDRGLDLLIHMGIDTVELAGSPLGFG</sequence>
<evidence type="ECO:0000313" key="8">
    <source>
        <dbReference type="EMBL" id="SFG73624.1"/>
    </source>
</evidence>
<dbReference type="Gene3D" id="2.70.70.10">
    <property type="entry name" value="Glucose Permease (Domain IIA)"/>
    <property type="match status" value="1"/>
</dbReference>
<evidence type="ECO:0000313" key="9">
    <source>
        <dbReference type="Proteomes" id="UP000198752"/>
    </source>
</evidence>
<keyword evidence="5" id="KW-0598">Phosphotransferase system</keyword>
<protein>
    <submittedName>
        <fullName evidence="8">PTS system, glucose subfamily, IIA component</fullName>
    </submittedName>
</protein>
<name>A0A1I2U8Y1_9BACL</name>
<reference evidence="9" key="1">
    <citation type="submission" date="2016-10" db="EMBL/GenBank/DDBJ databases">
        <authorList>
            <person name="Varghese N."/>
            <person name="Submissions S."/>
        </authorList>
    </citation>
    <scope>NUCLEOTIDE SEQUENCE [LARGE SCALE GENOMIC DNA]</scope>
    <source>
        <strain evidence="9">ATCC 700379</strain>
    </source>
</reference>
<dbReference type="SUPFAM" id="SSF51261">
    <property type="entry name" value="Duplicated hybrid motif"/>
    <property type="match status" value="1"/>
</dbReference>
<dbReference type="Proteomes" id="UP000198752">
    <property type="component" value="Unassembled WGS sequence"/>
</dbReference>
<evidence type="ECO:0000256" key="3">
    <source>
        <dbReference type="ARBA" id="ARBA00022597"/>
    </source>
</evidence>
<evidence type="ECO:0000256" key="1">
    <source>
        <dbReference type="ARBA" id="ARBA00004496"/>
    </source>
</evidence>
<dbReference type="Pfam" id="PF00358">
    <property type="entry name" value="PTS_EIIA_1"/>
    <property type="match status" value="1"/>
</dbReference>
<keyword evidence="2" id="KW-0813">Transport</keyword>
<dbReference type="GO" id="GO:0016301">
    <property type="term" value="F:kinase activity"/>
    <property type="evidence" value="ECO:0007669"/>
    <property type="project" value="UniProtKB-KW"/>
</dbReference>
<dbReference type="RefSeq" id="WP_218143260.1">
    <property type="nucleotide sequence ID" value="NZ_FOOY01000019.1"/>
</dbReference>
<evidence type="ECO:0000256" key="4">
    <source>
        <dbReference type="ARBA" id="ARBA00022679"/>
    </source>
</evidence>
<evidence type="ECO:0000256" key="2">
    <source>
        <dbReference type="ARBA" id="ARBA00022448"/>
    </source>
</evidence>